<dbReference type="PANTHER" id="PTHR43124">
    <property type="entry name" value="PURINE EFFLUX PUMP PBUE"/>
    <property type="match status" value="1"/>
</dbReference>
<keyword evidence="9" id="KW-1185">Reference proteome</keyword>
<proteinExistence type="predicted"/>
<feature type="transmembrane region" description="Helical" evidence="6">
    <location>
        <begin position="236"/>
        <end position="255"/>
    </location>
</feature>
<evidence type="ECO:0000313" key="9">
    <source>
        <dbReference type="Proteomes" id="UP000032233"/>
    </source>
</evidence>
<dbReference type="InterPro" id="IPR050189">
    <property type="entry name" value="MFS_Efflux_Transporters"/>
</dbReference>
<dbReference type="SUPFAM" id="SSF103473">
    <property type="entry name" value="MFS general substrate transporter"/>
    <property type="match status" value="1"/>
</dbReference>
<dbReference type="GO" id="GO:0022857">
    <property type="term" value="F:transmembrane transporter activity"/>
    <property type="evidence" value="ECO:0007669"/>
    <property type="project" value="InterPro"/>
</dbReference>
<feature type="transmembrane region" description="Helical" evidence="6">
    <location>
        <begin position="320"/>
        <end position="340"/>
    </location>
</feature>
<name>A0A0D2HRJ5_9BACT</name>
<reference evidence="8 9" key="1">
    <citation type="submission" date="2013-11" db="EMBL/GenBank/DDBJ databases">
        <title>Metagenomic analysis of a methanogenic consortium involved in long chain n-alkane degradation.</title>
        <authorList>
            <person name="Davidova I.A."/>
            <person name="Callaghan A.V."/>
            <person name="Wawrik B."/>
            <person name="Pruitt S."/>
            <person name="Marks C."/>
            <person name="Duncan K.E."/>
            <person name="Suflita J.M."/>
        </authorList>
    </citation>
    <scope>NUCLEOTIDE SEQUENCE [LARGE SCALE GENOMIC DNA]</scope>
    <source>
        <strain evidence="8 9">SPR</strain>
    </source>
</reference>
<keyword evidence="4 6" id="KW-1133">Transmembrane helix</keyword>
<comment type="caution">
    <text evidence="8">The sequence shown here is derived from an EMBL/GenBank/DDBJ whole genome shotgun (WGS) entry which is preliminary data.</text>
</comment>
<dbReference type="Proteomes" id="UP000032233">
    <property type="component" value="Unassembled WGS sequence"/>
</dbReference>
<feature type="transmembrane region" description="Helical" evidence="6">
    <location>
        <begin position="156"/>
        <end position="175"/>
    </location>
</feature>
<feature type="transmembrane region" description="Helical" evidence="6">
    <location>
        <begin position="34"/>
        <end position="54"/>
    </location>
</feature>
<accession>A0A0D2HRJ5</accession>
<keyword evidence="3 6" id="KW-0812">Transmembrane</keyword>
<protein>
    <submittedName>
        <fullName evidence="8">Protein NarK</fullName>
    </submittedName>
</protein>
<gene>
    <name evidence="8" type="ORF">X474_14895</name>
</gene>
<keyword evidence="5 6" id="KW-0472">Membrane</keyword>
<dbReference type="PROSITE" id="PS50850">
    <property type="entry name" value="MFS"/>
    <property type="match status" value="1"/>
</dbReference>
<evidence type="ECO:0000256" key="2">
    <source>
        <dbReference type="ARBA" id="ARBA00022475"/>
    </source>
</evidence>
<evidence type="ECO:0000256" key="6">
    <source>
        <dbReference type="SAM" id="Phobius"/>
    </source>
</evidence>
<dbReference type="InterPro" id="IPR036259">
    <property type="entry name" value="MFS_trans_sf"/>
</dbReference>
<dbReference type="EMBL" id="AZAC01000017">
    <property type="protein sequence ID" value="KIX13203.1"/>
    <property type="molecule type" value="Genomic_DNA"/>
</dbReference>
<sequence>MILMVGVFFLNFLSRVVMGPLLPLIEMDLHLTHSQAGSLLFFLSLGYFITLLASGFVSQKLDHRRTMLISCLGVGVATLGLSVADSLWSMRLGLFGLGMAAGPYLPSAIAVLTHIIPCKYWGRALAIHETAPNAAMLVAPLSVEFFFAFLSWRSLLLAYGLLSLCVFVGFLRWGPQTDLKGQAPSPRVMAGLLTKPQIFGMCSLFVLGASVSLGVYTILPLYLVSAKEMAISQVNYLIFYCRIPSLIIVFGVGWVNDRLGPMRTLAIVMGIAGAFLALLALADASWVWIVVCVQSPVAGCFFLPALSAAARMGPPSQRNLVVSICSAGGILFGAGVTPAFVGWMGTKGQFDLAFILLGLAILLGLLLLPLLRTKEDPLKDDSAGAAC</sequence>
<dbReference type="STRING" id="1429043.X474_14895"/>
<feature type="domain" description="Major facilitator superfamily (MFS) profile" evidence="7">
    <location>
        <begin position="1"/>
        <end position="376"/>
    </location>
</feature>
<evidence type="ECO:0000256" key="4">
    <source>
        <dbReference type="ARBA" id="ARBA00022989"/>
    </source>
</evidence>
<feature type="transmembrane region" description="Helical" evidence="6">
    <location>
        <begin position="104"/>
        <end position="122"/>
    </location>
</feature>
<evidence type="ECO:0000256" key="3">
    <source>
        <dbReference type="ARBA" id="ARBA00022692"/>
    </source>
</evidence>
<evidence type="ECO:0000259" key="7">
    <source>
        <dbReference type="PROSITE" id="PS50850"/>
    </source>
</evidence>
<dbReference type="InterPro" id="IPR020846">
    <property type="entry name" value="MFS_dom"/>
</dbReference>
<feature type="transmembrane region" description="Helical" evidence="6">
    <location>
        <begin position="262"/>
        <end position="280"/>
    </location>
</feature>
<evidence type="ECO:0000313" key="8">
    <source>
        <dbReference type="EMBL" id="KIX13203.1"/>
    </source>
</evidence>
<keyword evidence="2" id="KW-1003">Cell membrane</keyword>
<dbReference type="Gene3D" id="1.20.1250.20">
    <property type="entry name" value="MFS general substrate transporter like domains"/>
    <property type="match status" value="2"/>
</dbReference>
<organism evidence="8 9">
    <name type="scientific">Dethiosulfatarculus sandiegensis</name>
    <dbReference type="NCBI Taxonomy" id="1429043"/>
    <lineage>
        <taxon>Bacteria</taxon>
        <taxon>Pseudomonadati</taxon>
        <taxon>Thermodesulfobacteriota</taxon>
        <taxon>Desulfarculia</taxon>
        <taxon>Desulfarculales</taxon>
        <taxon>Desulfarculaceae</taxon>
        <taxon>Dethiosulfatarculus</taxon>
    </lineage>
</organism>
<dbReference type="AlphaFoldDB" id="A0A0D2HRJ5"/>
<evidence type="ECO:0000256" key="1">
    <source>
        <dbReference type="ARBA" id="ARBA00004651"/>
    </source>
</evidence>
<feature type="transmembrane region" description="Helical" evidence="6">
    <location>
        <begin position="352"/>
        <end position="371"/>
    </location>
</feature>
<dbReference type="PANTHER" id="PTHR43124:SF3">
    <property type="entry name" value="CHLORAMPHENICOL EFFLUX PUMP RV0191"/>
    <property type="match status" value="1"/>
</dbReference>
<dbReference type="InterPro" id="IPR011701">
    <property type="entry name" value="MFS"/>
</dbReference>
<dbReference type="Pfam" id="PF07690">
    <property type="entry name" value="MFS_1"/>
    <property type="match status" value="1"/>
</dbReference>
<dbReference type="GO" id="GO:0005886">
    <property type="term" value="C:plasma membrane"/>
    <property type="evidence" value="ECO:0007669"/>
    <property type="project" value="UniProtKB-SubCell"/>
</dbReference>
<evidence type="ECO:0000256" key="5">
    <source>
        <dbReference type="ARBA" id="ARBA00023136"/>
    </source>
</evidence>
<comment type="subcellular location">
    <subcellularLocation>
        <location evidence="1">Cell membrane</location>
        <topology evidence="1">Multi-pass membrane protein</topology>
    </subcellularLocation>
</comment>
<feature type="transmembrane region" description="Helical" evidence="6">
    <location>
        <begin position="286"/>
        <end position="308"/>
    </location>
</feature>
<feature type="transmembrane region" description="Helical" evidence="6">
    <location>
        <begin position="196"/>
        <end position="224"/>
    </location>
</feature>
<dbReference type="InParanoid" id="A0A0D2HRJ5"/>